<feature type="region of interest" description="Disordered" evidence="1">
    <location>
        <begin position="77"/>
        <end position="99"/>
    </location>
</feature>
<reference evidence="2" key="1">
    <citation type="journal article" date="2020" name="Stud. Mycol.">
        <title>101 Dothideomycetes genomes: a test case for predicting lifestyles and emergence of pathogens.</title>
        <authorList>
            <person name="Haridas S."/>
            <person name="Albert R."/>
            <person name="Binder M."/>
            <person name="Bloem J."/>
            <person name="Labutti K."/>
            <person name="Salamov A."/>
            <person name="Andreopoulos B."/>
            <person name="Baker S."/>
            <person name="Barry K."/>
            <person name="Bills G."/>
            <person name="Bluhm B."/>
            <person name="Cannon C."/>
            <person name="Castanera R."/>
            <person name="Culley D."/>
            <person name="Daum C."/>
            <person name="Ezra D."/>
            <person name="Gonzalez J."/>
            <person name="Henrissat B."/>
            <person name="Kuo A."/>
            <person name="Liang C."/>
            <person name="Lipzen A."/>
            <person name="Lutzoni F."/>
            <person name="Magnuson J."/>
            <person name="Mondo S."/>
            <person name="Nolan M."/>
            <person name="Ohm R."/>
            <person name="Pangilinan J."/>
            <person name="Park H.-J."/>
            <person name="Ramirez L."/>
            <person name="Alfaro M."/>
            <person name="Sun H."/>
            <person name="Tritt A."/>
            <person name="Yoshinaga Y."/>
            <person name="Zwiers L.-H."/>
            <person name="Turgeon B."/>
            <person name="Goodwin S."/>
            <person name="Spatafora J."/>
            <person name="Crous P."/>
            <person name="Grigoriev I."/>
        </authorList>
    </citation>
    <scope>NUCLEOTIDE SEQUENCE</scope>
    <source>
        <strain evidence="2">CBS 675.92</strain>
    </source>
</reference>
<feature type="compositionally biased region" description="Acidic residues" evidence="1">
    <location>
        <begin position="255"/>
        <end position="277"/>
    </location>
</feature>
<evidence type="ECO:0000313" key="3">
    <source>
        <dbReference type="Proteomes" id="UP000800035"/>
    </source>
</evidence>
<feature type="compositionally biased region" description="Basic and acidic residues" evidence="1">
    <location>
        <begin position="205"/>
        <end position="232"/>
    </location>
</feature>
<feature type="region of interest" description="Disordered" evidence="1">
    <location>
        <begin position="19"/>
        <end position="48"/>
    </location>
</feature>
<evidence type="ECO:0000256" key="1">
    <source>
        <dbReference type="SAM" id="MobiDB-lite"/>
    </source>
</evidence>
<organism evidence="2 3">
    <name type="scientific">Byssothecium circinans</name>
    <dbReference type="NCBI Taxonomy" id="147558"/>
    <lineage>
        <taxon>Eukaryota</taxon>
        <taxon>Fungi</taxon>
        <taxon>Dikarya</taxon>
        <taxon>Ascomycota</taxon>
        <taxon>Pezizomycotina</taxon>
        <taxon>Dothideomycetes</taxon>
        <taxon>Pleosporomycetidae</taxon>
        <taxon>Pleosporales</taxon>
        <taxon>Massarineae</taxon>
        <taxon>Massarinaceae</taxon>
        <taxon>Byssothecium</taxon>
    </lineage>
</organism>
<dbReference type="AlphaFoldDB" id="A0A6A5UH57"/>
<sequence>MTGRTRNLTNELFAWHRYQDKKAEQASEPPKAENVQRNEFGPPIPARNWTFANPITNQYLRPRGAITDAELSNTISTPSYLAGRPPLSSEQPSTETGPIVPASSPNILGSSSGSNSVGTSCFPKTLPHSSRPSMPIEGALHLEARRQEALRQGAMLQEARLQEARRQEARRQEARLQEVRRKNALRSAMKRPPELRPLTPIKGARSPETRRLEAEFREARRQRTIRRNERRTQGLTALTPIEEAPSQETSGREEELPEEERPEEWETEGGSEDGDGGDGEKGGKIDKGKGKAVMDEDEWLEWESLS</sequence>
<gene>
    <name evidence="2" type="ORF">CC80DRAFT_542255</name>
</gene>
<feature type="compositionally biased region" description="Basic and acidic residues" evidence="1">
    <location>
        <begin position="19"/>
        <end position="36"/>
    </location>
</feature>
<keyword evidence="3" id="KW-1185">Reference proteome</keyword>
<evidence type="ECO:0000313" key="2">
    <source>
        <dbReference type="EMBL" id="KAF1963102.1"/>
    </source>
</evidence>
<name>A0A6A5UH57_9PLEO</name>
<feature type="compositionally biased region" description="Basic and acidic residues" evidence="1">
    <location>
        <begin position="278"/>
        <end position="294"/>
    </location>
</feature>
<dbReference type="EMBL" id="ML976978">
    <property type="protein sequence ID" value="KAF1963102.1"/>
    <property type="molecule type" value="Genomic_DNA"/>
</dbReference>
<feature type="region of interest" description="Disordered" evidence="1">
    <location>
        <begin position="184"/>
        <end position="306"/>
    </location>
</feature>
<proteinExistence type="predicted"/>
<protein>
    <submittedName>
        <fullName evidence="2">Uncharacterized protein</fullName>
    </submittedName>
</protein>
<dbReference type="Proteomes" id="UP000800035">
    <property type="component" value="Unassembled WGS sequence"/>
</dbReference>
<feature type="compositionally biased region" description="Acidic residues" evidence="1">
    <location>
        <begin position="295"/>
        <end position="306"/>
    </location>
</feature>
<accession>A0A6A5UH57</accession>